<reference evidence="3" key="1">
    <citation type="journal article" date="2019" name="Int. J. Syst. Evol. Microbiol.">
        <title>The Global Catalogue of Microorganisms (GCM) 10K type strain sequencing project: providing services to taxonomists for standard genome sequencing and annotation.</title>
        <authorList>
            <consortium name="The Broad Institute Genomics Platform"/>
            <consortium name="The Broad Institute Genome Sequencing Center for Infectious Disease"/>
            <person name="Wu L."/>
            <person name="Ma J."/>
        </authorList>
    </citation>
    <scope>NUCLEOTIDE SEQUENCE [LARGE SCALE GENOMIC DNA]</scope>
    <source>
        <strain evidence="3">JCM 14902</strain>
    </source>
</reference>
<dbReference type="Proteomes" id="UP001500326">
    <property type="component" value="Unassembled WGS sequence"/>
</dbReference>
<gene>
    <name evidence="2" type="ORF">GCM10009777_04210</name>
</gene>
<keyword evidence="3" id="KW-1185">Reference proteome</keyword>
<comment type="caution">
    <text evidence="2">The sequence shown here is derived from an EMBL/GenBank/DDBJ whole genome shotgun (WGS) entry which is preliminary data.</text>
</comment>
<evidence type="ECO:0000256" key="1">
    <source>
        <dbReference type="SAM" id="MobiDB-lite"/>
    </source>
</evidence>
<dbReference type="EMBL" id="BAAAOH010000001">
    <property type="protein sequence ID" value="GAA1974676.1"/>
    <property type="molecule type" value="Genomic_DNA"/>
</dbReference>
<evidence type="ECO:0000313" key="2">
    <source>
        <dbReference type="EMBL" id="GAA1974676.1"/>
    </source>
</evidence>
<feature type="region of interest" description="Disordered" evidence="1">
    <location>
        <begin position="1"/>
        <end position="30"/>
    </location>
</feature>
<organism evidence="2 3">
    <name type="scientific">Microbacterium pumilum</name>
    <dbReference type="NCBI Taxonomy" id="344165"/>
    <lineage>
        <taxon>Bacteria</taxon>
        <taxon>Bacillati</taxon>
        <taxon>Actinomycetota</taxon>
        <taxon>Actinomycetes</taxon>
        <taxon>Micrococcales</taxon>
        <taxon>Microbacteriaceae</taxon>
        <taxon>Microbacterium</taxon>
    </lineage>
</organism>
<protein>
    <submittedName>
        <fullName evidence="2">Uncharacterized protein</fullName>
    </submittedName>
</protein>
<feature type="compositionally biased region" description="Basic and acidic residues" evidence="1">
    <location>
        <begin position="14"/>
        <end position="27"/>
    </location>
</feature>
<accession>A0ABP5D7F5</accession>
<evidence type="ECO:0000313" key="3">
    <source>
        <dbReference type="Proteomes" id="UP001500326"/>
    </source>
</evidence>
<proteinExistence type="predicted"/>
<sequence>MTREHGGLATLPGQREHRDRHLNDRANRRQPIAGYARLRCTRQKQVAQDVGTQFIHRADVGLELTLRLTRIERHALRLA</sequence>
<name>A0ABP5D7F5_9MICO</name>